<reference evidence="8" key="1">
    <citation type="submission" date="2022-12" db="EMBL/GenBank/DDBJ databases">
        <title>Whole genome sequence of Mycolicibacterium iranicum strain SBH312.</title>
        <authorList>
            <person name="Jani J."/>
            <person name="Arifin Mustapha Z."/>
            <person name="Ahmed K."/>
            <person name="Kai Ling C."/>
        </authorList>
    </citation>
    <scope>NUCLEOTIDE SEQUENCE</scope>
    <source>
        <strain evidence="8">SBH312</strain>
    </source>
</reference>
<dbReference type="InterPro" id="IPR011701">
    <property type="entry name" value="MFS"/>
</dbReference>
<dbReference type="Pfam" id="PF07690">
    <property type="entry name" value="MFS_1"/>
    <property type="match status" value="1"/>
</dbReference>
<gene>
    <name evidence="8" type="ORF">OY187_15650</name>
</gene>
<sequence length="383" mass="38086">MTSDLRATRPALLSLAVASCLAVTTEVLPVGLLTGIGEGFGVEASVTGLLVTLYAVMVATLAVPLTLITSRFPRKPLLLLTLAGYALSNAMVAAAPVFAVVAAGRMIGGITHALFFSLCIGYVPRLVSGAYVGRALALATGGASAGFVLGVPLSTSLGTAVGWRASFAVLAVAAVAVLALVAVVLPDVSGDHPEGTGDGRGGELAAVAVANVLTYLGQFTLYTYISLLLLSSGLEPALVGPLLLLCGACGFAGLYCTAKTLDRNPRATATTVLLTVIGGLVILACTYPTLGWVVLAAGVWNGAFGGVPSIYQACAVRSQAASPELSGAWVNATANLGIAGGAAIGAGVLTVADVGVLPWVAVGLVAAGLVVVVAARRAFPSTS</sequence>
<feature type="transmembrane region" description="Helical" evidence="6">
    <location>
        <begin position="165"/>
        <end position="185"/>
    </location>
</feature>
<feature type="transmembrane region" description="Helical" evidence="6">
    <location>
        <begin position="328"/>
        <end position="350"/>
    </location>
</feature>
<evidence type="ECO:0000256" key="6">
    <source>
        <dbReference type="SAM" id="Phobius"/>
    </source>
</evidence>
<feature type="domain" description="Major facilitator superfamily (MFS) profile" evidence="7">
    <location>
        <begin position="11"/>
        <end position="383"/>
    </location>
</feature>
<dbReference type="InterPro" id="IPR036259">
    <property type="entry name" value="MFS_trans_sf"/>
</dbReference>
<keyword evidence="4 6" id="KW-1133">Transmembrane helix</keyword>
<evidence type="ECO:0000256" key="2">
    <source>
        <dbReference type="ARBA" id="ARBA00022475"/>
    </source>
</evidence>
<evidence type="ECO:0000256" key="5">
    <source>
        <dbReference type="ARBA" id="ARBA00023136"/>
    </source>
</evidence>
<comment type="subcellular location">
    <subcellularLocation>
        <location evidence="1">Cell membrane</location>
        <topology evidence="1">Multi-pass membrane protein</topology>
    </subcellularLocation>
</comment>
<dbReference type="EMBL" id="JAPQYE010000006">
    <property type="protein sequence ID" value="MCZ0729491.1"/>
    <property type="molecule type" value="Genomic_DNA"/>
</dbReference>
<dbReference type="RefSeq" id="WP_234813984.1">
    <property type="nucleotide sequence ID" value="NZ_JAPQYE010000006.1"/>
</dbReference>
<dbReference type="Gene3D" id="1.20.1250.20">
    <property type="entry name" value="MFS general substrate transporter like domains"/>
    <property type="match status" value="1"/>
</dbReference>
<evidence type="ECO:0000256" key="3">
    <source>
        <dbReference type="ARBA" id="ARBA00022692"/>
    </source>
</evidence>
<evidence type="ECO:0000313" key="8">
    <source>
        <dbReference type="EMBL" id="MCZ0729491.1"/>
    </source>
</evidence>
<dbReference type="Proteomes" id="UP001084650">
    <property type="component" value="Unassembled WGS sequence"/>
</dbReference>
<keyword evidence="3 6" id="KW-0812">Transmembrane</keyword>
<feature type="transmembrane region" description="Helical" evidence="6">
    <location>
        <begin position="135"/>
        <end position="153"/>
    </location>
</feature>
<dbReference type="CDD" id="cd17324">
    <property type="entry name" value="MFS_NepI_like"/>
    <property type="match status" value="1"/>
</dbReference>
<feature type="transmembrane region" description="Helical" evidence="6">
    <location>
        <begin position="205"/>
        <end position="225"/>
    </location>
</feature>
<evidence type="ECO:0000313" key="9">
    <source>
        <dbReference type="Proteomes" id="UP001084650"/>
    </source>
</evidence>
<feature type="transmembrane region" description="Helical" evidence="6">
    <location>
        <begin position="46"/>
        <end position="65"/>
    </location>
</feature>
<dbReference type="InterPro" id="IPR050189">
    <property type="entry name" value="MFS_Efflux_Transporters"/>
</dbReference>
<keyword evidence="9" id="KW-1185">Reference proteome</keyword>
<feature type="transmembrane region" description="Helical" evidence="6">
    <location>
        <begin position="237"/>
        <end position="255"/>
    </location>
</feature>
<feature type="transmembrane region" description="Helical" evidence="6">
    <location>
        <begin position="106"/>
        <end position="123"/>
    </location>
</feature>
<evidence type="ECO:0000256" key="4">
    <source>
        <dbReference type="ARBA" id="ARBA00022989"/>
    </source>
</evidence>
<evidence type="ECO:0000259" key="7">
    <source>
        <dbReference type="PROSITE" id="PS50850"/>
    </source>
</evidence>
<accession>A0ABT4HI28</accession>
<proteinExistence type="predicted"/>
<keyword evidence="5 6" id="KW-0472">Membrane</keyword>
<organism evidence="8 9">
    <name type="scientific">Mycolicibacterium iranicum</name>
    <name type="common">Mycobacterium iranicum</name>
    <dbReference type="NCBI Taxonomy" id="912594"/>
    <lineage>
        <taxon>Bacteria</taxon>
        <taxon>Bacillati</taxon>
        <taxon>Actinomycetota</taxon>
        <taxon>Actinomycetes</taxon>
        <taxon>Mycobacteriales</taxon>
        <taxon>Mycobacteriaceae</taxon>
        <taxon>Mycolicibacterium</taxon>
    </lineage>
</organism>
<dbReference type="InterPro" id="IPR020846">
    <property type="entry name" value="MFS_dom"/>
</dbReference>
<dbReference type="SUPFAM" id="SSF103473">
    <property type="entry name" value="MFS general substrate transporter"/>
    <property type="match status" value="1"/>
</dbReference>
<comment type="caution">
    <text evidence="8">The sequence shown here is derived from an EMBL/GenBank/DDBJ whole genome shotgun (WGS) entry which is preliminary data.</text>
</comment>
<feature type="transmembrane region" description="Helical" evidence="6">
    <location>
        <begin position="267"/>
        <end position="284"/>
    </location>
</feature>
<dbReference type="PANTHER" id="PTHR43124:SF3">
    <property type="entry name" value="CHLORAMPHENICOL EFFLUX PUMP RV0191"/>
    <property type="match status" value="1"/>
</dbReference>
<feature type="transmembrane region" description="Helical" evidence="6">
    <location>
        <begin position="356"/>
        <end position="375"/>
    </location>
</feature>
<keyword evidence="2" id="KW-1003">Cell membrane</keyword>
<evidence type="ECO:0000256" key="1">
    <source>
        <dbReference type="ARBA" id="ARBA00004651"/>
    </source>
</evidence>
<dbReference type="PROSITE" id="PS50850">
    <property type="entry name" value="MFS"/>
    <property type="match status" value="1"/>
</dbReference>
<feature type="transmembrane region" description="Helical" evidence="6">
    <location>
        <begin position="77"/>
        <end position="100"/>
    </location>
</feature>
<name>A0ABT4HI28_MYCIR</name>
<protein>
    <submittedName>
        <fullName evidence="8">MFS transporter</fullName>
    </submittedName>
</protein>
<dbReference type="PANTHER" id="PTHR43124">
    <property type="entry name" value="PURINE EFFLUX PUMP PBUE"/>
    <property type="match status" value="1"/>
</dbReference>
<dbReference type="PROSITE" id="PS51257">
    <property type="entry name" value="PROKAR_LIPOPROTEIN"/>
    <property type="match status" value="1"/>
</dbReference>